<sequence>MVIHYTTEQTGTIQEVVKPRGGGRVLQGVLSNCPHLTEWIRFFLTDQAIRFVRPIVTHSNPGILPCPNTRAKP</sequence>
<reference evidence="1 2" key="1">
    <citation type="submission" date="2021-06" db="EMBL/GenBank/DDBJ databases">
        <title>Caerostris extrusa draft genome.</title>
        <authorList>
            <person name="Kono N."/>
            <person name="Arakawa K."/>
        </authorList>
    </citation>
    <scope>NUCLEOTIDE SEQUENCE [LARGE SCALE GENOMIC DNA]</scope>
</reference>
<protein>
    <submittedName>
        <fullName evidence="1">Uncharacterized protein</fullName>
    </submittedName>
</protein>
<proteinExistence type="predicted"/>
<accession>A0AAV4WI06</accession>
<dbReference type="EMBL" id="BPLR01016230">
    <property type="protein sequence ID" value="GIY82277.1"/>
    <property type="molecule type" value="Genomic_DNA"/>
</dbReference>
<dbReference type="Proteomes" id="UP001054945">
    <property type="component" value="Unassembled WGS sequence"/>
</dbReference>
<comment type="caution">
    <text evidence="1">The sequence shown here is derived from an EMBL/GenBank/DDBJ whole genome shotgun (WGS) entry which is preliminary data.</text>
</comment>
<evidence type="ECO:0000313" key="2">
    <source>
        <dbReference type="Proteomes" id="UP001054945"/>
    </source>
</evidence>
<keyword evidence="2" id="KW-1185">Reference proteome</keyword>
<evidence type="ECO:0000313" key="1">
    <source>
        <dbReference type="EMBL" id="GIY82277.1"/>
    </source>
</evidence>
<organism evidence="1 2">
    <name type="scientific">Caerostris extrusa</name>
    <name type="common">Bark spider</name>
    <name type="synonym">Caerostris bankana</name>
    <dbReference type="NCBI Taxonomy" id="172846"/>
    <lineage>
        <taxon>Eukaryota</taxon>
        <taxon>Metazoa</taxon>
        <taxon>Ecdysozoa</taxon>
        <taxon>Arthropoda</taxon>
        <taxon>Chelicerata</taxon>
        <taxon>Arachnida</taxon>
        <taxon>Araneae</taxon>
        <taxon>Araneomorphae</taxon>
        <taxon>Entelegynae</taxon>
        <taxon>Araneoidea</taxon>
        <taxon>Araneidae</taxon>
        <taxon>Caerostris</taxon>
    </lineage>
</organism>
<gene>
    <name evidence="1" type="ORF">CEXT_266791</name>
</gene>
<dbReference type="AlphaFoldDB" id="A0AAV4WI06"/>
<name>A0AAV4WI06_CAEEX</name>